<dbReference type="AlphaFoldDB" id="A0A090N4Y2"/>
<organism evidence="3 4">
    <name type="scientific">Ostreococcus tauri</name>
    <name type="common">Marine green alga</name>
    <dbReference type="NCBI Taxonomy" id="70448"/>
    <lineage>
        <taxon>Eukaryota</taxon>
        <taxon>Viridiplantae</taxon>
        <taxon>Chlorophyta</taxon>
        <taxon>Mamiellophyceae</taxon>
        <taxon>Mamiellales</taxon>
        <taxon>Bathycoccaceae</taxon>
        <taxon>Ostreococcus</taxon>
    </lineage>
</organism>
<sequence length="307" mass="34291">MRFARSPGRSRLTLIVFLGCLCFQMQGVAHAKLRGRAIGGRRIAGRGIGPRAADRVGIGRRLLRIEPPASDEACVTAYENIARRPELSELKSVVDTLPRIREKLEDPTRVFTLFAPTNDAIRRLREWEDWESAKKDLVEAFGSTRLMRAYLLSYHAIPNATYTEAELRALEGDERYLEDYLNNVMPLEIIDDDEGSFKVSGLGSDASVIESDIRSCGAILHTVDHVLLPFDGDDILDEEQVEMLLSATNALRARYGLDKLTSEQIDELRKSDDLIGALGVAIEDVPTQWTEGASDYDDDGYEENDAE</sequence>
<dbReference type="KEGG" id="ota:OT_ostta08g03780"/>
<comment type="caution">
    <text evidence="3">The sequence shown here is derived from an EMBL/GenBank/DDBJ whole genome shotgun (WGS) entry which is preliminary data.</text>
</comment>
<dbReference type="PANTHER" id="PTHR10900">
    <property type="entry name" value="PERIOSTIN-RELATED"/>
    <property type="match status" value="1"/>
</dbReference>
<evidence type="ECO:0000313" key="3">
    <source>
        <dbReference type="EMBL" id="CEG01601.1"/>
    </source>
</evidence>
<name>A0A090N4Y2_OSTTA</name>
<dbReference type="PROSITE" id="PS50213">
    <property type="entry name" value="FAS1"/>
    <property type="match status" value="1"/>
</dbReference>
<protein>
    <submittedName>
        <fullName evidence="3">FAS1 domain</fullName>
    </submittedName>
</protein>
<feature type="chain" id="PRO_5001860677" evidence="1">
    <location>
        <begin position="32"/>
        <end position="307"/>
    </location>
</feature>
<accession>A0A090N4Y2</accession>
<proteinExistence type="predicted"/>
<dbReference type="RefSeq" id="XP_003080938.2">
    <property type="nucleotide sequence ID" value="XM_003080890.2"/>
</dbReference>
<keyword evidence="4" id="KW-1185">Reference proteome</keyword>
<dbReference type="SMART" id="SM00554">
    <property type="entry name" value="FAS1"/>
    <property type="match status" value="1"/>
</dbReference>
<gene>
    <name evidence="3" type="ORF">OT_ostta08g03780</name>
</gene>
<dbReference type="PANTHER" id="PTHR10900:SF77">
    <property type="entry name" value="FI19380P1"/>
    <property type="match status" value="1"/>
</dbReference>
<dbReference type="OrthoDB" id="498569at2759"/>
<dbReference type="Pfam" id="PF02469">
    <property type="entry name" value="Fasciclin"/>
    <property type="match status" value="1"/>
</dbReference>
<evidence type="ECO:0000256" key="1">
    <source>
        <dbReference type="SAM" id="SignalP"/>
    </source>
</evidence>
<evidence type="ECO:0000259" key="2">
    <source>
        <dbReference type="PROSITE" id="PS50213"/>
    </source>
</evidence>
<evidence type="ECO:0000313" key="4">
    <source>
        <dbReference type="Proteomes" id="UP000009170"/>
    </source>
</evidence>
<dbReference type="InterPro" id="IPR000782">
    <property type="entry name" value="FAS1_domain"/>
</dbReference>
<dbReference type="InParanoid" id="A0A090N4Y2"/>
<feature type="signal peptide" evidence="1">
    <location>
        <begin position="1"/>
        <end position="31"/>
    </location>
</feature>
<dbReference type="InterPro" id="IPR036378">
    <property type="entry name" value="FAS1_dom_sf"/>
</dbReference>
<dbReference type="Proteomes" id="UP000009170">
    <property type="component" value="Unassembled WGS sequence"/>
</dbReference>
<dbReference type="EMBL" id="CAID01000008">
    <property type="protein sequence ID" value="CEG01601.1"/>
    <property type="molecule type" value="Genomic_DNA"/>
</dbReference>
<reference evidence="4" key="1">
    <citation type="journal article" date="2006" name="Proc. Natl. Acad. Sci. U.S.A.">
        <title>Genome analysis of the smallest free-living eukaryote Ostreococcus tauri unveils many unique features.</title>
        <authorList>
            <person name="Derelle E."/>
            <person name="Ferraz C."/>
            <person name="Rombauts S."/>
            <person name="Rouze P."/>
            <person name="Worden A.Z."/>
            <person name="Robbens S."/>
            <person name="Partensky F."/>
            <person name="Degroeve S."/>
            <person name="Echeynie S."/>
            <person name="Cooke R."/>
            <person name="Saeys Y."/>
            <person name="Wuyts J."/>
            <person name="Jabbari K."/>
            <person name="Bowler C."/>
            <person name="Panaud O."/>
            <person name="Piegu B."/>
            <person name="Ball S.G."/>
            <person name="Ral J.-P."/>
            <person name="Bouget F.-Y."/>
            <person name="Piganeau G."/>
            <person name="De Baets B."/>
            <person name="Picard A."/>
            <person name="Delseny M."/>
            <person name="Demaille J."/>
            <person name="Van de Peer Y."/>
            <person name="Moreau H."/>
        </authorList>
    </citation>
    <scope>NUCLEOTIDE SEQUENCE [LARGE SCALE GENOMIC DNA]</scope>
    <source>
        <strain evidence="4">OTTH 0595 / CCAP 157/2 / RCC745</strain>
    </source>
</reference>
<dbReference type="Gene3D" id="2.30.180.10">
    <property type="entry name" value="FAS1 domain"/>
    <property type="match status" value="1"/>
</dbReference>
<dbReference type="SUPFAM" id="SSF82153">
    <property type="entry name" value="FAS1 domain"/>
    <property type="match status" value="1"/>
</dbReference>
<keyword evidence="1" id="KW-0732">Signal</keyword>
<dbReference type="GO" id="GO:0005615">
    <property type="term" value="C:extracellular space"/>
    <property type="evidence" value="ECO:0007669"/>
    <property type="project" value="TreeGrafter"/>
</dbReference>
<dbReference type="GeneID" id="9831517"/>
<dbReference type="InterPro" id="IPR050904">
    <property type="entry name" value="Adhesion/Biosynth-related"/>
</dbReference>
<feature type="domain" description="FAS1" evidence="2">
    <location>
        <begin position="74"/>
        <end position="227"/>
    </location>
</feature>
<reference evidence="3 4" key="2">
    <citation type="journal article" date="2014" name="BMC Genomics">
        <title>An improved genome of the model marine alga Ostreococcus tauri unfolds by assessing Illumina de novo assemblies.</title>
        <authorList>
            <person name="Blanc-Mathieu R."/>
            <person name="Verhelst B."/>
            <person name="Derelle E."/>
            <person name="Rombauts S."/>
            <person name="Bouget F.Y."/>
            <person name="Carre I."/>
            <person name="Chateau A."/>
            <person name="Eyre-Walker A."/>
            <person name="Grimsley N."/>
            <person name="Moreau H."/>
            <person name="Piegu B."/>
            <person name="Rivals E."/>
            <person name="Schackwitz W."/>
            <person name="Van de Peer Y."/>
            <person name="Piganeau G."/>
        </authorList>
    </citation>
    <scope>NUCLEOTIDE SEQUENCE [LARGE SCALE GENOMIC DNA]</scope>
    <source>
        <strain evidence="4">OTTH 0595 / CCAP 157/2 / RCC745</strain>
    </source>
</reference>